<gene>
    <name evidence="7 8" type="primary">mltG</name>
    <name evidence="8" type="ORF">GXN74_10785</name>
</gene>
<dbReference type="Pfam" id="PF02618">
    <property type="entry name" value="YceG"/>
    <property type="match status" value="1"/>
</dbReference>
<dbReference type="AlphaFoldDB" id="A0A7X5HX42"/>
<dbReference type="EC" id="4.2.2.29" evidence="7"/>
<organism evidence="8 9">
    <name type="scientific">Anaerotalea alkaliphila</name>
    <dbReference type="NCBI Taxonomy" id="2662126"/>
    <lineage>
        <taxon>Bacteria</taxon>
        <taxon>Bacillati</taxon>
        <taxon>Bacillota</taxon>
        <taxon>Clostridia</taxon>
        <taxon>Eubacteriales</taxon>
        <taxon>Anaerotalea</taxon>
    </lineage>
</organism>
<evidence type="ECO:0000313" key="9">
    <source>
        <dbReference type="Proteomes" id="UP000461585"/>
    </source>
</evidence>
<keyword evidence="4 7" id="KW-0472">Membrane</keyword>
<dbReference type="Gene3D" id="3.30.1490.480">
    <property type="entry name" value="Endolytic murein transglycosylase"/>
    <property type="match status" value="1"/>
</dbReference>
<comment type="subcellular location">
    <subcellularLocation>
        <location evidence="7">Cell membrane</location>
        <topology evidence="7">Single-pass membrane protein</topology>
    </subcellularLocation>
</comment>
<keyword evidence="9" id="KW-1185">Reference proteome</keyword>
<dbReference type="NCBIfam" id="TIGR00247">
    <property type="entry name" value="endolytic transglycosylase MltG"/>
    <property type="match status" value="1"/>
</dbReference>
<evidence type="ECO:0000256" key="6">
    <source>
        <dbReference type="ARBA" id="ARBA00023316"/>
    </source>
</evidence>
<reference evidence="8 9" key="1">
    <citation type="submission" date="2020-01" db="EMBL/GenBank/DDBJ databases">
        <title>Anaeroalcalibacter tamaniensis gen. nov., sp. nov., moderately halophilic strictly anaerobic fermenter bacterium from mud volcano of Taman peninsula.</title>
        <authorList>
            <person name="Frolova A."/>
            <person name="Merkel A.Y."/>
            <person name="Slobodkin A.I."/>
        </authorList>
    </citation>
    <scope>NUCLEOTIDE SEQUENCE [LARGE SCALE GENOMIC DNA]</scope>
    <source>
        <strain evidence="8 9">F-3ap</strain>
    </source>
</reference>
<evidence type="ECO:0000256" key="7">
    <source>
        <dbReference type="HAMAP-Rule" id="MF_02065"/>
    </source>
</evidence>
<dbReference type="PANTHER" id="PTHR30518">
    <property type="entry name" value="ENDOLYTIC MUREIN TRANSGLYCOSYLASE"/>
    <property type="match status" value="1"/>
</dbReference>
<keyword evidence="2 7" id="KW-0812">Transmembrane</keyword>
<dbReference type="HAMAP" id="MF_02065">
    <property type="entry name" value="MltG"/>
    <property type="match status" value="1"/>
</dbReference>
<keyword evidence="1 7" id="KW-1003">Cell membrane</keyword>
<dbReference type="GO" id="GO:0008932">
    <property type="term" value="F:lytic endotransglycosylase activity"/>
    <property type="evidence" value="ECO:0007669"/>
    <property type="project" value="UniProtKB-UniRule"/>
</dbReference>
<dbReference type="RefSeq" id="WP_162370951.1">
    <property type="nucleotide sequence ID" value="NZ_JAAEEH010000031.1"/>
</dbReference>
<dbReference type="PANTHER" id="PTHR30518:SF2">
    <property type="entry name" value="ENDOLYTIC MUREIN TRANSGLYCOSYLASE"/>
    <property type="match status" value="1"/>
</dbReference>
<comment type="caution">
    <text evidence="8">The sequence shown here is derived from an EMBL/GenBank/DDBJ whole genome shotgun (WGS) entry which is preliminary data.</text>
</comment>
<dbReference type="GO" id="GO:0071555">
    <property type="term" value="P:cell wall organization"/>
    <property type="evidence" value="ECO:0007669"/>
    <property type="project" value="UniProtKB-KW"/>
</dbReference>
<feature type="site" description="Important for catalytic activity" evidence="7">
    <location>
        <position position="239"/>
    </location>
</feature>
<feature type="transmembrane region" description="Helical" evidence="7">
    <location>
        <begin position="12"/>
        <end position="31"/>
    </location>
</feature>
<evidence type="ECO:0000313" key="8">
    <source>
        <dbReference type="EMBL" id="NDL68227.1"/>
    </source>
</evidence>
<comment type="similarity">
    <text evidence="7">Belongs to the transglycosylase MltG family.</text>
</comment>
<comment type="catalytic activity">
    <reaction evidence="7">
        <text>a peptidoglycan chain = a peptidoglycan chain with N-acetyl-1,6-anhydromuramyl-[peptide] at the reducing end + a peptidoglycan chain with N-acetylglucosamine at the non-reducing end.</text>
        <dbReference type="EC" id="4.2.2.29"/>
    </reaction>
</comment>
<keyword evidence="6 7" id="KW-0961">Cell wall biogenesis/degradation</keyword>
<name>A0A7X5HX42_9FIRM</name>
<evidence type="ECO:0000256" key="4">
    <source>
        <dbReference type="ARBA" id="ARBA00023136"/>
    </source>
</evidence>
<sequence length="356" mass="39304">MAKWSVFKEISMAVLKTAVVLVAFLAVYLLGDRAYGYAYRVMYKSTEAALHIVTVEVQIPQGASTATIANILESNGLVDSAMYFRIMTRVRGNEGKYRAGYYTLNTGMDESDIMNILTSEDAQGERAEITVAEGQTVVQVARTLSTAGIATEEEFVRAVNSRNYGYGFVEGIPDRNLLLQGYLHPGNYRLYQGISSQEVVSILLGAFDKALTQADRERARELGLTLDEVVTIASLVEKEAQVEGDKALVSGLIHNRLAAGMNLSLPSTLRHVLNKSQERLLPQDAWTNSPYNTFQTEGLPPGPICNPGLDSIRAALYPAEHEYLYFTIKDPVSGALEFYRTQEEHGAALARYGNYY</sequence>
<comment type="function">
    <text evidence="7">Functions as a peptidoglycan terminase that cleaves nascent peptidoglycan strands endolytically to terminate their elongation.</text>
</comment>
<dbReference type="InterPro" id="IPR003770">
    <property type="entry name" value="MLTG-like"/>
</dbReference>
<dbReference type="GO" id="GO:0005886">
    <property type="term" value="C:plasma membrane"/>
    <property type="evidence" value="ECO:0007669"/>
    <property type="project" value="UniProtKB-SubCell"/>
</dbReference>
<keyword evidence="5 7" id="KW-0456">Lyase</keyword>
<evidence type="ECO:0000256" key="5">
    <source>
        <dbReference type="ARBA" id="ARBA00023239"/>
    </source>
</evidence>
<evidence type="ECO:0000256" key="3">
    <source>
        <dbReference type="ARBA" id="ARBA00022989"/>
    </source>
</evidence>
<evidence type="ECO:0000256" key="2">
    <source>
        <dbReference type="ARBA" id="ARBA00022692"/>
    </source>
</evidence>
<dbReference type="GO" id="GO:0009252">
    <property type="term" value="P:peptidoglycan biosynthetic process"/>
    <property type="evidence" value="ECO:0007669"/>
    <property type="project" value="UniProtKB-UniRule"/>
</dbReference>
<dbReference type="Proteomes" id="UP000461585">
    <property type="component" value="Unassembled WGS sequence"/>
</dbReference>
<dbReference type="EMBL" id="JAAEEH010000031">
    <property type="protein sequence ID" value="NDL68227.1"/>
    <property type="molecule type" value="Genomic_DNA"/>
</dbReference>
<keyword evidence="3 7" id="KW-1133">Transmembrane helix</keyword>
<protein>
    <recommendedName>
        <fullName evidence="7">Endolytic murein transglycosylase</fullName>
        <ecNumber evidence="7">4.2.2.29</ecNumber>
    </recommendedName>
    <alternativeName>
        <fullName evidence="7">Peptidoglycan lytic transglycosylase</fullName>
    </alternativeName>
    <alternativeName>
        <fullName evidence="7">Peptidoglycan polymerization terminase</fullName>
    </alternativeName>
</protein>
<proteinExistence type="inferred from homology"/>
<accession>A0A7X5HX42</accession>
<evidence type="ECO:0000256" key="1">
    <source>
        <dbReference type="ARBA" id="ARBA00022475"/>
    </source>
</evidence>